<organism evidence="6 7">
    <name type="scientific">Desulfarculus baarsii (strain ATCC 33931 / DSM 2075 / LMG 7858 / VKM B-1802 / 2st14)</name>
    <dbReference type="NCBI Taxonomy" id="644282"/>
    <lineage>
        <taxon>Bacteria</taxon>
        <taxon>Pseudomonadati</taxon>
        <taxon>Thermodesulfobacteriota</taxon>
        <taxon>Desulfarculia</taxon>
        <taxon>Desulfarculales</taxon>
        <taxon>Desulfarculaceae</taxon>
        <taxon>Desulfarculus</taxon>
    </lineage>
</organism>
<keyword evidence="2" id="KW-0479">Metal-binding</keyword>
<feature type="domain" description="Metallo-beta-lactamase" evidence="5">
    <location>
        <begin position="12"/>
        <end position="190"/>
    </location>
</feature>
<comment type="cofactor">
    <cofactor evidence="1">
        <name>Zn(2+)</name>
        <dbReference type="ChEBI" id="CHEBI:29105"/>
    </cofactor>
</comment>
<dbReference type="Proteomes" id="UP000009047">
    <property type="component" value="Chromosome"/>
</dbReference>
<dbReference type="InterPro" id="IPR051453">
    <property type="entry name" value="MBL_Glyoxalase_II"/>
</dbReference>
<dbReference type="SMART" id="SM00849">
    <property type="entry name" value="Lactamase_B"/>
    <property type="match status" value="1"/>
</dbReference>
<accession>E1QLM4</accession>
<sequence length="211" mass="22538">MKVIQLLVGDMQVFAYLVACEKTGEAVVIDPAGNENQIHDHAVKNGMRIVKIINTHGHPDHTCGNAAMKKLTGAPIVIHQADAPHMASRQAIEFARMLGCAGSPPADETVADGDVIRAGQEVALQVLHTPGHSPGSICLYTPGHVFTGDTLFVGAVGRTDLPGGSWKVMSQAIHSRIMTLPDETIVWPGHHYGMSPSSTVKEERQGNPFIN</sequence>
<dbReference type="HOGENOM" id="CLU_030571_5_4_7"/>
<gene>
    <name evidence="6" type="ordered locus">Deba_3106</name>
</gene>
<dbReference type="CDD" id="cd06262">
    <property type="entry name" value="metallo-hydrolase-like_MBL-fold"/>
    <property type="match status" value="1"/>
</dbReference>
<evidence type="ECO:0000313" key="7">
    <source>
        <dbReference type="Proteomes" id="UP000009047"/>
    </source>
</evidence>
<proteinExistence type="predicted"/>
<evidence type="ECO:0000259" key="5">
    <source>
        <dbReference type="SMART" id="SM00849"/>
    </source>
</evidence>
<dbReference type="GO" id="GO:0016787">
    <property type="term" value="F:hydrolase activity"/>
    <property type="evidence" value="ECO:0007669"/>
    <property type="project" value="UniProtKB-KW"/>
</dbReference>
<dbReference type="AlphaFoldDB" id="E1QLM4"/>
<protein>
    <submittedName>
        <fullName evidence="6">Beta-lactamase domain-containing protein</fullName>
    </submittedName>
</protein>
<dbReference type="STRING" id="644282.Deba_3106"/>
<reference evidence="6 7" key="1">
    <citation type="journal article" date="2010" name="Stand. Genomic Sci.">
        <title>Complete genome sequence of Desulfarculus baarsii type strain (2st14).</title>
        <authorList>
            <person name="Sun H."/>
            <person name="Spring S."/>
            <person name="Lapidus A."/>
            <person name="Davenport K."/>
            <person name="Del Rio T.G."/>
            <person name="Tice H."/>
            <person name="Nolan M."/>
            <person name="Copeland A."/>
            <person name="Cheng J.F."/>
            <person name="Lucas S."/>
            <person name="Tapia R."/>
            <person name="Goodwin L."/>
            <person name="Pitluck S."/>
            <person name="Ivanova N."/>
            <person name="Pagani I."/>
            <person name="Mavromatis K."/>
            <person name="Ovchinnikova G."/>
            <person name="Pati A."/>
            <person name="Chen A."/>
            <person name="Palaniappan K."/>
            <person name="Hauser L."/>
            <person name="Chang Y.J."/>
            <person name="Jeffries C.D."/>
            <person name="Detter J.C."/>
            <person name="Han C."/>
            <person name="Rohde M."/>
            <person name="Brambilla E."/>
            <person name="Goker M."/>
            <person name="Woyke T."/>
            <person name="Bristow J."/>
            <person name="Eisen J.A."/>
            <person name="Markowitz V."/>
            <person name="Hugenholtz P."/>
            <person name="Kyrpides N.C."/>
            <person name="Klenk H.P."/>
            <person name="Land M."/>
        </authorList>
    </citation>
    <scope>NUCLEOTIDE SEQUENCE [LARGE SCALE GENOMIC DNA]</scope>
    <source>
        <strain evidence="7">ATCC 33931 / DSM 2075 / LMG 7858 / VKM B-1802 / 2st14</strain>
    </source>
</reference>
<keyword evidence="4" id="KW-0862">Zinc</keyword>
<dbReference type="InterPro" id="IPR001279">
    <property type="entry name" value="Metallo-B-lactamas"/>
</dbReference>
<dbReference type="GO" id="GO:0046872">
    <property type="term" value="F:metal ion binding"/>
    <property type="evidence" value="ECO:0007669"/>
    <property type="project" value="UniProtKB-KW"/>
</dbReference>
<evidence type="ECO:0000313" key="6">
    <source>
        <dbReference type="EMBL" id="ADK86459.1"/>
    </source>
</evidence>
<keyword evidence="7" id="KW-1185">Reference proteome</keyword>
<dbReference type="EMBL" id="CP002085">
    <property type="protein sequence ID" value="ADK86459.1"/>
    <property type="molecule type" value="Genomic_DNA"/>
</dbReference>
<dbReference type="Gene3D" id="3.60.15.10">
    <property type="entry name" value="Ribonuclease Z/Hydroxyacylglutathione hydrolase-like"/>
    <property type="match status" value="1"/>
</dbReference>
<dbReference type="PANTHER" id="PTHR46233">
    <property type="entry name" value="HYDROXYACYLGLUTATHIONE HYDROLASE GLOC"/>
    <property type="match status" value="1"/>
</dbReference>
<evidence type="ECO:0000256" key="2">
    <source>
        <dbReference type="ARBA" id="ARBA00022723"/>
    </source>
</evidence>
<dbReference type="eggNOG" id="COG0491">
    <property type="taxonomic scope" value="Bacteria"/>
</dbReference>
<dbReference type="KEGG" id="dbr:Deba_3106"/>
<name>E1QLM4_DESB2</name>
<evidence type="ECO:0000256" key="3">
    <source>
        <dbReference type="ARBA" id="ARBA00022801"/>
    </source>
</evidence>
<dbReference type="RefSeq" id="WP_013259896.1">
    <property type="nucleotide sequence ID" value="NC_014365.1"/>
</dbReference>
<keyword evidence="3" id="KW-0378">Hydrolase</keyword>
<evidence type="ECO:0000256" key="1">
    <source>
        <dbReference type="ARBA" id="ARBA00001947"/>
    </source>
</evidence>
<dbReference type="SUPFAM" id="SSF56281">
    <property type="entry name" value="Metallo-hydrolase/oxidoreductase"/>
    <property type="match status" value="1"/>
</dbReference>
<dbReference type="InterPro" id="IPR036866">
    <property type="entry name" value="RibonucZ/Hydroxyglut_hydro"/>
</dbReference>
<evidence type="ECO:0000256" key="4">
    <source>
        <dbReference type="ARBA" id="ARBA00022833"/>
    </source>
</evidence>
<dbReference type="PANTHER" id="PTHR46233:SF3">
    <property type="entry name" value="HYDROXYACYLGLUTATHIONE HYDROLASE GLOC"/>
    <property type="match status" value="1"/>
</dbReference>
<dbReference type="Pfam" id="PF00753">
    <property type="entry name" value="Lactamase_B"/>
    <property type="match status" value="1"/>
</dbReference>
<dbReference type="OrthoDB" id="9802991at2"/>